<dbReference type="PROSITE" id="PS01095">
    <property type="entry name" value="GH18_1"/>
    <property type="match status" value="1"/>
</dbReference>
<keyword evidence="3 6" id="KW-0378">Hydrolase</keyword>
<feature type="signal peptide" evidence="9">
    <location>
        <begin position="1"/>
        <end position="23"/>
    </location>
</feature>
<dbReference type="SUPFAM" id="SSF51445">
    <property type="entry name" value="(Trans)glycosidases"/>
    <property type="match status" value="1"/>
</dbReference>
<dbReference type="Gene3D" id="3.10.50.10">
    <property type="match status" value="1"/>
</dbReference>
<evidence type="ECO:0000256" key="1">
    <source>
        <dbReference type="ARBA" id="ARBA00000822"/>
    </source>
</evidence>
<evidence type="ECO:0000256" key="9">
    <source>
        <dbReference type="SAM" id="SignalP"/>
    </source>
</evidence>
<reference evidence="11" key="1">
    <citation type="submission" date="2021-04" db="EMBL/GenBank/DDBJ databases">
        <title>The genome sequence of Ideonella sp. 4Y11.</title>
        <authorList>
            <person name="Liu Y."/>
        </authorList>
    </citation>
    <scope>NUCLEOTIDE SEQUENCE</scope>
    <source>
        <strain evidence="11">4Y11</strain>
    </source>
</reference>
<evidence type="ECO:0000259" key="10">
    <source>
        <dbReference type="PROSITE" id="PS51910"/>
    </source>
</evidence>
<evidence type="ECO:0000256" key="2">
    <source>
        <dbReference type="ARBA" id="ARBA00012729"/>
    </source>
</evidence>
<dbReference type="InterPro" id="IPR001579">
    <property type="entry name" value="Glyco_hydro_18_chit_AS"/>
</dbReference>
<comment type="caution">
    <text evidence="11">The sequence shown here is derived from an EMBL/GenBank/DDBJ whole genome shotgun (WGS) entry which is preliminary data.</text>
</comment>
<evidence type="ECO:0000313" key="11">
    <source>
        <dbReference type="EMBL" id="MBQ0960385.1"/>
    </source>
</evidence>
<dbReference type="GO" id="GO:0006032">
    <property type="term" value="P:chitin catabolic process"/>
    <property type="evidence" value="ECO:0007669"/>
    <property type="project" value="UniProtKB-KW"/>
</dbReference>
<dbReference type="Gene3D" id="3.20.20.80">
    <property type="entry name" value="Glycosidases"/>
    <property type="match status" value="1"/>
</dbReference>
<evidence type="ECO:0000256" key="8">
    <source>
        <dbReference type="SAM" id="MobiDB-lite"/>
    </source>
</evidence>
<evidence type="ECO:0000256" key="7">
    <source>
        <dbReference type="RuleBase" id="RU004453"/>
    </source>
</evidence>
<name>A0A940YW78_9BURK</name>
<dbReference type="Proteomes" id="UP000678374">
    <property type="component" value="Unassembled WGS sequence"/>
</dbReference>
<dbReference type="PANTHER" id="PTHR11177">
    <property type="entry name" value="CHITINASE"/>
    <property type="match status" value="1"/>
</dbReference>
<dbReference type="InterPro" id="IPR001223">
    <property type="entry name" value="Glyco_hydro18_cat"/>
</dbReference>
<feature type="region of interest" description="Disordered" evidence="8">
    <location>
        <begin position="25"/>
        <end position="60"/>
    </location>
</feature>
<keyword evidence="9" id="KW-0732">Signal</keyword>
<feature type="chain" id="PRO_5037428024" description="chitinase" evidence="9">
    <location>
        <begin position="24"/>
        <end position="479"/>
    </location>
</feature>
<proteinExistence type="inferred from homology"/>
<dbReference type="Pfam" id="PF00704">
    <property type="entry name" value="Glyco_hydro_18"/>
    <property type="match status" value="1"/>
</dbReference>
<dbReference type="InterPro" id="IPR011583">
    <property type="entry name" value="Chitinase_II/V-like_cat"/>
</dbReference>
<dbReference type="EMBL" id="JAGQDE010000014">
    <property type="protein sequence ID" value="MBQ0960385.1"/>
    <property type="molecule type" value="Genomic_DNA"/>
</dbReference>
<dbReference type="GO" id="GO:0008843">
    <property type="term" value="F:endochitinase activity"/>
    <property type="evidence" value="ECO:0007669"/>
    <property type="project" value="UniProtKB-EC"/>
</dbReference>
<dbReference type="AlphaFoldDB" id="A0A940YW78"/>
<keyword evidence="4" id="KW-0624">Polysaccharide degradation</keyword>
<evidence type="ECO:0000256" key="3">
    <source>
        <dbReference type="ARBA" id="ARBA00022801"/>
    </source>
</evidence>
<evidence type="ECO:0000313" key="12">
    <source>
        <dbReference type="Proteomes" id="UP000678374"/>
    </source>
</evidence>
<keyword evidence="4" id="KW-0119">Carbohydrate metabolism</keyword>
<protein>
    <recommendedName>
        <fullName evidence="2">chitinase</fullName>
        <ecNumber evidence="2">3.2.1.14</ecNumber>
    </recommendedName>
</protein>
<dbReference type="InterPro" id="IPR050314">
    <property type="entry name" value="Glycosyl_Hydrlase_18"/>
</dbReference>
<dbReference type="PROSITE" id="PS51910">
    <property type="entry name" value="GH18_2"/>
    <property type="match status" value="1"/>
</dbReference>
<comment type="similarity">
    <text evidence="7">Belongs to the glycosyl hydrolase 18 family.</text>
</comment>
<dbReference type="GO" id="GO:0005975">
    <property type="term" value="P:carbohydrate metabolic process"/>
    <property type="evidence" value="ECO:0007669"/>
    <property type="project" value="InterPro"/>
</dbReference>
<dbReference type="CDD" id="cd06548">
    <property type="entry name" value="GH18_chitinase"/>
    <property type="match status" value="1"/>
</dbReference>
<dbReference type="InterPro" id="IPR029070">
    <property type="entry name" value="Chitinase_insertion_sf"/>
</dbReference>
<dbReference type="PANTHER" id="PTHR11177:SF317">
    <property type="entry name" value="CHITINASE 12-RELATED"/>
    <property type="match status" value="1"/>
</dbReference>
<dbReference type="EC" id="3.2.1.14" evidence="2"/>
<gene>
    <name evidence="11" type="ORF">KAK06_15630</name>
</gene>
<feature type="domain" description="GH18" evidence="10">
    <location>
        <begin position="98"/>
        <end position="469"/>
    </location>
</feature>
<evidence type="ECO:0000256" key="6">
    <source>
        <dbReference type="RuleBase" id="RU000489"/>
    </source>
</evidence>
<dbReference type="RefSeq" id="WP_210803061.1">
    <property type="nucleotide sequence ID" value="NZ_JAGQDE010000014.1"/>
</dbReference>
<evidence type="ECO:0000256" key="5">
    <source>
        <dbReference type="ARBA" id="ARBA00023295"/>
    </source>
</evidence>
<comment type="catalytic activity">
    <reaction evidence="1">
        <text>Random endo-hydrolysis of N-acetyl-beta-D-glucosaminide (1-&gt;4)-beta-linkages in chitin and chitodextrins.</text>
        <dbReference type="EC" id="3.2.1.14"/>
    </reaction>
</comment>
<sequence length="479" mass="51839">MPNFMALVLPVVFLALVAGPASAAPGGCLTRGTQSENRPQRADFLPDSPPHSRAMGQEDGEKAAAAVDLQPATPKSDSLLDAPWFGGGARAVQRQGDAVVGVYVINERPASAVDRLPLGSVSHVLYAFLHLCGPGQVARDAQACQGRPAFDVVPHPQHRIFDEAFQRLKRRDPRVQVLASVGGWGGSDPLFHAASTAEGRQAVVLAMQRFLREHPGFDGIDIDWEHPGGNGAANGVQLGHPEDGRHYALLMQDLRAGLDALGRETGRRYGLTVAVNATAAVLDRIDWSLAAPPLDLVFLMTYDYHGPWTEKAGHHAPLFSSWAGADDSLAQSVAHMRRHGVPLSKLVAGVAFYGRGFSGVKDPRPGADRSGVFPIREDGAIFYRDLARQYLDRQGRGRGGFETRFSHAQQAWSLYDSAHQRWIGYDDPRAVAEKARYAREVGLAGVFAWELSQDNGDLLNAMNRGSGHRLLAPESRQAP</sequence>
<keyword evidence="5 6" id="KW-0326">Glycosidase</keyword>
<dbReference type="InterPro" id="IPR017853">
    <property type="entry name" value="GH"/>
</dbReference>
<dbReference type="SMART" id="SM00636">
    <property type="entry name" value="Glyco_18"/>
    <property type="match status" value="1"/>
</dbReference>
<evidence type="ECO:0000256" key="4">
    <source>
        <dbReference type="ARBA" id="ARBA00023024"/>
    </source>
</evidence>
<dbReference type="GO" id="GO:0008061">
    <property type="term" value="F:chitin binding"/>
    <property type="evidence" value="ECO:0007669"/>
    <property type="project" value="InterPro"/>
</dbReference>
<organism evidence="11 12">
    <name type="scientific">Ideonella aquatica</name>
    <dbReference type="NCBI Taxonomy" id="2824119"/>
    <lineage>
        <taxon>Bacteria</taxon>
        <taxon>Pseudomonadati</taxon>
        <taxon>Pseudomonadota</taxon>
        <taxon>Betaproteobacteria</taxon>
        <taxon>Burkholderiales</taxon>
        <taxon>Sphaerotilaceae</taxon>
        <taxon>Ideonella</taxon>
    </lineage>
</organism>
<keyword evidence="12" id="KW-1185">Reference proteome</keyword>
<accession>A0A940YW78</accession>
<keyword evidence="4" id="KW-0146">Chitin degradation</keyword>